<dbReference type="InterPro" id="IPR036852">
    <property type="entry name" value="Peptidase_S8/S53_dom_sf"/>
</dbReference>
<feature type="active site" description="Charge relay system" evidence="7">
    <location>
        <position position="157"/>
    </location>
</feature>
<evidence type="ECO:0000256" key="6">
    <source>
        <dbReference type="ARBA" id="ARBA00022825"/>
    </source>
</evidence>
<dbReference type="PROSITE" id="PS51318">
    <property type="entry name" value="TAT"/>
    <property type="match status" value="1"/>
</dbReference>
<dbReference type="Proteomes" id="UP001595921">
    <property type="component" value="Unassembled WGS sequence"/>
</dbReference>
<evidence type="ECO:0000256" key="3">
    <source>
        <dbReference type="ARBA" id="ARBA00022525"/>
    </source>
</evidence>
<reference evidence="10 11" key="1">
    <citation type="journal article" date="2019" name="Int. J. Syst. Evol. Microbiol.">
        <title>The Global Catalogue of Microorganisms (GCM) 10K type strain sequencing project: providing services to taxonomists for standard genome sequencing and annotation.</title>
        <authorList>
            <consortium name="The Broad Institute Genomics Platform"/>
            <consortium name="The Broad Institute Genome Sequencing Center for Infectious Disease"/>
            <person name="Wu L."/>
            <person name="Ma J."/>
        </authorList>
    </citation>
    <scope>NUCLEOTIDE SEQUENCE [LARGE SCALE GENOMIC DNA]</scope>
    <source>
        <strain evidence="10 11">CGMCC 1.12553</strain>
    </source>
</reference>
<dbReference type="PANTHER" id="PTHR43806:SF11">
    <property type="entry name" value="CEREVISIN-RELATED"/>
    <property type="match status" value="1"/>
</dbReference>
<evidence type="ECO:0000256" key="4">
    <source>
        <dbReference type="ARBA" id="ARBA00022670"/>
    </source>
</evidence>
<evidence type="ECO:0000259" key="9">
    <source>
        <dbReference type="Pfam" id="PF00082"/>
    </source>
</evidence>
<dbReference type="EMBL" id="JBHSDS010000003">
    <property type="protein sequence ID" value="MFC4357527.1"/>
    <property type="molecule type" value="Genomic_DNA"/>
</dbReference>
<keyword evidence="11" id="KW-1185">Reference proteome</keyword>
<evidence type="ECO:0000256" key="5">
    <source>
        <dbReference type="ARBA" id="ARBA00022801"/>
    </source>
</evidence>
<dbReference type="GO" id="GO:0004252">
    <property type="term" value="F:serine-type endopeptidase activity"/>
    <property type="evidence" value="ECO:0007669"/>
    <property type="project" value="UniProtKB-UniRule"/>
</dbReference>
<evidence type="ECO:0000256" key="8">
    <source>
        <dbReference type="SAM" id="MobiDB-lite"/>
    </source>
</evidence>
<dbReference type="PROSITE" id="PS00137">
    <property type="entry name" value="SUBTILASE_HIS"/>
    <property type="match status" value="1"/>
</dbReference>
<dbReference type="PRINTS" id="PR00723">
    <property type="entry name" value="SUBTILISIN"/>
</dbReference>
<dbReference type="InterPro" id="IPR022398">
    <property type="entry name" value="Peptidase_S8_His-AS"/>
</dbReference>
<dbReference type="CDD" id="cd07484">
    <property type="entry name" value="Peptidases_S8_Thermitase_like"/>
    <property type="match status" value="1"/>
</dbReference>
<organism evidence="10 11">
    <name type="scientific">Halobium salinum</name>
    <dbReference type="NCBI Taxonomy" id="1364940"/>
    <lineage>
        <taxon>Archaea</taxon>
        <taxon>Methanobacteriati</taxon>
        <taxon>Methanobacteriota</taxon>
        <taxon>Stenosarchaea group</taxon>
        <taxon>Halobacteria</taxon>
        <taxon>Halobacteriales</taxon>
        <taxon>Haloferacaceae</taxon>
        <taxon>Halobium</taxon>
    </lineage>
</organism>
<evidence type="ECO:0000256" key="1">
    <source>
        <dbReference type="ARBA" id="ARBA00004613"/>
    </source>
</evidence>
<dbReference type="AlphaFoldDB" id="A0ABD5P9G3"/>
<keyword evidence="3" id="KW-0964">Secreted</keyword>
<feature type="domain" description="Peptidase S8/S53" evidence="9">
    <location>
        <begin position="149"/>
        <end position="397"/>
    </location>
</feature>
<sequence>MSEDGNYGWNRRDVLRTTGAVGAAAALGGVASATPGREPGAKEGEVLVGVSKPKGTPKDVVEQYVPGNAEVVHQNETLSYVAVKFPAQAPDVARQNFIDAVTKKEGVKYAEENATYETQLSPNDPQYGSQYAPQQVKSDQAWDTTLGDSSVTIAVVDTGAQYDHPDLAGNYKSNPGYDFADGDSDPYPDVPSDEYHGTHVSGCAAAVVDNGSGVAGQGNSSLINGRALDESGSGSTSDIADAIEWAADQGADVINLSLGGGGYTSTMKNAVSYATTNGALVVAAAGNDGSGSVSYPAAYSECMAVSAVDDNENLASFSQYGSSVEICAPGVDVLSTTTEARGSYEKLSGTSMATPVTSGVAGLTLAKWSSLSNSDLRAHLKNTAEDIGLSSDQQGSGQADAYAAVTTDPSNSGGGDGGGDGGGGGDSTSASVDGSLSGYYDYDNYSYAWSYSSPSQVVVELDGPSDADFDLYVNTGTTTNASPSNYDYGSYSADSQESITIDSPDTSTDMQIDVDSYSGSGSYTLTITEYQ</sequence>
<dbReference type="InterPro" id="IPR019546">
    <property type="entry name" value="TAT_signal_bac_arc"/>
</dbReference>
<feature type="active site" description="Charge relay system" evidence="7">
    <location>
        <position position="196"/>
    </location>
</feature>
<dbReference type="GO" id="GO:0006508">
    <property type="term" value="P:proteolysis"/>
    <property type="evidence" value="ECO:0007669"/>
    <property type="project" value="UniProtKB-KW"/>
</dbReference>
<comment type="similarity">
    <text evidence="2 7">Belongs to the peptidase S8 family.</text>
</comment>
<dbReference type="InterPro" id="IPR034084">
    <property type="entry name" value="Thermitase-like_dom"/>
</dbReference>
<dbReference type="RefSeq" id="WP_267622170.1">
    <property type="nucleotide sequence ID" value="NZ_JAODIW010000006.1"/>
</dbReference>
<dbReference type="PANTHER" id="PTHR43806">
    <property type="entry name" value="PEPTIDASE S8"/>
    <property type="match status" value="1"/>
</dbReference>
<dbReference type="InterPro" id="IPR006311">
    <property type="entry name" value="TAT_signal"/>
</dbReference>
<keyword evidence="5 7" id="KW-0378">Hydrolase</keyword>
<evidence type="ECO:0000256" key="7">
    <source>
        <dbReference type="PROSITE-ProRule" id="PRU01240"/>
    </source>
</evidence>
<comment type="caution">
    <text evidence="10">The sequence shown here is derived from an EMBL/GenBank/DDBJ whole genome shotgun (WGS) entry which is preliminary data.</text>
</comment>
<dbReference type="PROSITE" id="PS00138">
    <property type="entry name" value="SUBTILASE_SER"/>
    <property type="match status" value="1"/>
</dbReference>
<proteinExistence type="inferred from homology"/>
<dbReference type="Gene3D" id="3.40.50.200">
    <property type="entry name" value="Peptidase S8/S53 domain"/>
    <property type="match status" value="1"/>
</dbReference>
<comment type="subcellular location">
    <subcellularLocation>
        <location evidence="1">Secreted</location>
    </subcellularLocation>
</comment>
<dbReference type="InterPro" id="IPR015500">
    <property type="entry name" value="Peptidase_S8_subtilisin-rel"/>
</dbReference>
<evidence type="ECO:0000313" key="11">
    <source>
        <dbReference type="Proteomes" id="UP001595921"/>
    </source>
</evidence>
<gene>
    <name evidence="10" type="ORF">ACFO0N_06125</name>
</gene>
<dbReference type="SUPFAM" id="SSF52743">
    <property type="entry name" value="Subtilisin-like"/>
    <property type="match status" value="1"/>
</dbReference>
<feature type="region of interest" description="Disordered" evidence="8">
    <location>
        <begin position="387"/>
        <end position="429"/>
    </location>
</feature>
<dbReference type="PROSITE" id="PS51892">
    <property type="entry name" value="SUBTILASE"/>
    <property type="match status" value="1"/>
</dbReference>
<accession>A0ABD5P9G3</accession>
<dbReference type="InterPro" id="IPR050131">
    <property type="entry name" value="Peptidase_S8_subtilisin-like"/>
</dbReference>
<dbReference type="GO" id="GO:0005576">
    <property type="term" value="C:extracellular region"/>
    <property type="evidence" value="ECO:0007669"/>
    <property type="project" value="UniProtKB-SubCell"/>
</dbReference>
<keyword evidence="6 7" id="KW-0720">Serine protease</keyword>
<name>A0ABD5P9G3_9EURY</name>
<dbReference type="NCBIfam" id="TIGR01409">
    <property type="entry name" value="TAT_signal_seq"/>
    <property type="match status" value="1"/>
</dbReference>
<evidence type="ECO:0000256" key="2">
    <source>
        <dbReference type="ARBA" id="ARBA00011073"/>
    </source>
</evidence>
<feature type="active site" description="Charge relay system" evidence="7">
    <location>
        <position position="351"/>
    </location>
</feature>
<keyword evidence="4 7" id="KW-0645">Protease</keyword>
<feature type="compositionally biased region" description="Gly residues" evidence="8">
    <location>
        <begin position="412"/>
        <end position="426"/>
    </location>
</feature>
<dbReference type="InterPro" id="IPR000209">
    <property type="entry name" value="Peptidase_S8/S53_dom"/>
</dbReference>
<evidence type="ECO:0000313" key="10">
    <source>
        <dbReference type="EMBL" id="MFC4357527.1"/>
    </source>
</evidence>
<dbReference type="Pfam" id="PF00082">
    <property type="entry name" value="Peptidase_S8"/>
    <property type="match status" value="1"/>
</dbReference>
<dbReference type="Gene3D" id="2.60.120.380">
    <property type="match status" value="1"/>
</dbReference>
<dbReference type="InterPro" id="IPR023828">
    <property type="entry name" value="Peptidase_S8_Ser-AS"/>
</dbReference>
<protein>
    <submittedName>
        <fullName evidence="10">S8 family serine peptidase</fullName>
    </submittedName>
</protein>